<gene>
    <name evidence="3" type="ORF">O0535_10820</name>
</gene>
<sequence length="84" mass="9919">MEKPIVFMFSGQGSQYFQMGKELFDQNPSFRRWMLQLDRISSSITGESVLEILYDPTKAKGIDLIRRNIHIQPFLCWNMHWPAP</sequence>
<evidence type="ECO:0000256" key="1">
    <source>
        <dbReference type="ARBA" id="ARBA00022679"/>
    </source>
</evidence>
<keyword evidence="3" id="KW-0012">Acyltransferase</keyword>
<dbReference type="InterPro" id="IPR001227">
    <property type="entry name" value="Ac_transferase_dom_sf"/>
</dbReference>
<proteinExistence type="predicted"/>
<evidence type="ECO:0000313" key="4">
    <source>
        <dbReference type="Proteomes" id="UP001067708"/>
    </source>
</evidence>
<dbReference type="PANTHER" id="PTHR45681">
    <property type="entry name" value="POLYKETIDE SYNTHASE 44-RELATED"/>
    <property type="match status" value="1"/>
</dbReference>
<dbReference type="Gene3D" id="3.40.366.10">
    <property type="entry name" value="Malonyl-Coenzyme A Acyl Carrier Protein, domain 2"/>
    <property type="match status" value="1"/>
</dbReference>
<feature type="domain" description="Malonyl-CoA:ACP transacylase (MAT)" evidence="2">
    <location>
        <begin position="6"/>
        <end position="60"/>
    </location>
</feature>
<evidence type="ECO:0000259" key="2">
    <source>
        <dbReference type="Pfam" id="PF00698"/>
    </source>
</evidence>
<comment type="caution">
    <text evidence="3">The sequence shown here is derived from an EMBL/GenBank/DDBJ whole genome shotgun (WGS) entry which is preliminary data.</text>
</comment>
<dbReference type="Pfam" id="PF00698">
    <property type="entry name" value="Acyl_transf_1"/>
    <property type="match status" value="1"/>
</dbReference>
<dbReference type="RefSeq" id="WP_258417331.1">
    <property type="nucleotide sequence ID" value="NZ_JAPTNG010000007.1"/>
</dbReference>
<dbReference type="InterPro" id="IPR014043">
    <property type="entry name" value="Acyl_transferase_dom"/>
</dbReference>
<dbReference type="Proteomes" id="UP001067708">
    <property type="component" value="Unassembled WGS sequence"/>
</dbReference>
<keyword evidence="1" id="KW-0808">Transferase</keyword>
<dbReference type="GO" id="GO:0016746">
    <property type="term" value="F:acyltransferase activity"/>
    <property type="evidence" value="ECO:0007669"/>
    <property type="project" value="UniProtKB-KW"/>
</dbReference>
<protein>
    <submittedName>
        <fullName evidence="3">Acyltransferase domain-containing protein</fullName>
    </submittedName>
</protein>
<keyword evidence="4" id="KW-1185">Reference proteome</keyword>
<reference evidence="3" key="1">
    <citation type="submission" date="2022-09" db="EMBL/GenBank/DDBJ databases">
        <title>Genome analysis and characterization of larvicidal activity of Brevibacillus strains.</title>
        <authorList>
            <person name="Patrusheva E.V."/>
            <person name="Izotova A.O."/>
            <person name="Toshchakov S.V."/>
            <person name="Sineoky S.P."/>
        </authorList>
    </citation>
    <scope>NUCLEOTIDE SEQUENCE</scope>
    <source>
        <strain evidence="3">VKPM_B-13244</strain>
    </source>
</reference>
<dbReference type="SUPFAM" id="SSF52151">
    <property type="entry name" value="FabD/lysophospholipase-like"/>
    <property type="match status" value="1"/>
</dbReference>
<accession>A0ABT4HX06</accession>
<evidence type="ECO:0000313" key="3">
    <source>
        <dbReference type="EMBL" id="MCZ0831247.1"/>
    </source>
</evidence>
<name>A0ABT4HX06_9BACL</name>
<dbReference type="EMBL" id="JAPTNG010000007">
    <property type="protein sequence ID" value="MCZ0831247.1"/>
    <property type="molecule type" value="Genomic_DNA"/>
</dbReference>
<dbReference type="InterPro" id="IPR016035">
    <property type="entry name" value="Acyl_Trfase/lysoPLipase"/>
</dbReference>
<dbReference type="PANTHER" id="PTHR45681:SF6">
    <property type="entry name" value="POLYKETIDE SYNTHASE 37"/>
    <property type="match status" value="1"/>
</dbReference>
<dbReference type="InterPro" id="IPR050444">
    <property type="entry name" value="Polyketide_Synthase"/>
</dbReference>
<organism evidence="3 4">
    <name type="scientific">Brevibacillus halotolerans</name>
    <dbReference type="NCBI Taxonomy" id="1507437"/>
    <lineage>
        <taxon>Bacteria</taxon>
        <taxon>Bacillati</taxon>
        <taxon>Bacillota</taxon>
        <taxon>Bacilli</taxon>
        <taxon>Bacillales</taxon>
        <taxon>Paenibacillaceae</taxon>
        <taxon>Brevibacillus</taxon>
    </lineage>
</organism>